<name>A0A6J5WDJ0_PRUAR</name>
<gene>
    <name evidence="1" type="ORF">ORAREDHAP_LOCUS14155</name>
</gene>
<protein>
    <submittedName>
        <fullName evidence="1">Uncharacterized protein</fullName>
    </submittedName>
</protein>
<organism evidence="1 2">
    <name type="scientific">Prunus armeniaca</name>
    <name type="common">Apricot</name>
    <name type="synonym">Armeniaca vulgaris</name>
    <dbReference type="NCBI Taxonomy" id="36596"/>
    <lineage>
        <taxon>Eukaryota</taxon>
        <taxon>Viridiplantae</taxon>
        <taxon>Streptophyta</taxon>
        <taxon>Embryophyta</taxon>
        <taxon>Tracheophyta</taxon>
        <taxon>Spermatophyta</taxon>
        <taxon>Magnoliopsida</taxon>
        <taxon>eudicotyledons</taxon>
        <taxon>Gunneridae</taxon>
        <taxon>Pentapetalae</taxon>
        <taxon>rosids</taxon>
        <taxon>fabids</taxon>
        <taxon>Rosales</taxon>
        <taxon>Rosaceae</taxon>
        <taxon>Amygdaloideae</taxon>
        <taxon>Amygdaleae</taxon>
        <taxon>Prunus</taxon>
    </lineage>
</organism>
<dbReference type="EMBL" id="CAEKKB010000002">
    <property type="protein sequence ID" value="CAB4299599.1"/>
    <property type="molecule type" value="Genomic_DNA"/>
</dbReference>
<evidence type="ECO:0000313" key="2">
    <source>
        <dbReference type="Proteomes" id="UP000507245"/>
    </source>
</evidence>
<reference evidence="2" key="1">
    <citation type="journal article" date="2020" name="Genome Biol.">
        <title>Gamete binning: chromosome-level and haplotype-resolved genome assembly enabled by high-throughput single-cell sequencing of gamete genomes.</title>
        <authorList>
            <person name="Campoy J.A."/>
            <person name="Sun H."/>
            <person name="Goel M."/>
            <person name="Jiao W.-B."/>
            <person name="Folz-Donahue K."/>
            <person name="Wang N."/>
            <person name="Rubio M."/>
            <person name="Liu C."/>
            <person name="Kukat C."/>
            <person name="Ruiz D."/>
            <person name="Huettel B."/>
            <person name="Schneeberger K."/>
        </authorList>
    </citation>
    <scope>NUCLEOTIDE SEQUENCE [LARGE SCALE GENOMIC DNA]</scope>
    <source>
        <strain evidence="2">cv. Rojo Pasion</strain>
    </source>
</reference>
<dbReference type="AlphaFoldDB" id="A0A6J5WDJ0"/>
<proteinExistence type="predicted"/>
<accession>A0A6J5WDJ0</accession>
<evidence type="ECO:0000313" key="1">
    <source>
        <dbReference type="EMBL" id="CAB4299599.1"/>
    </source>
</evidence>
<dbReference type="Proteomes" id="UP000507245">
    <property type="component" value="Unassembled WGS sequence"/>
</dbReference>
<sequence length="59" mass="6955">MLLRLEMCQDQFQHQNMRCRRANTFYAIIGIEFIKLNSEGARRTQLMVTIHTSQGPPFI</sequence>
<keyword evidence="2" id="KW-1185">Reference proteome</keyword>